<dbReference type="Pfam" id="PF03907">
    <property type="entry name" value="Spo7"/>
    <property type="match status" value="1"/>
</dbReference>
<keyword evidence="8 11" id="KW-0472">Membrane</keyword>
<comment type="subcellular location">
    <subcellularLocation>
        <location evidence="2">Cytoplasm</location>
    </subcellularLocation>
    <subcellularLocation>
        <location evidence="1">Nucleus membrane</location>
        <topology evidence="1">Multi-pass membrane protein</topology>
    </subcellularLocation>
</comment>
<keyword evidence="13" id="KW-1185">Reference proteome</keyword>
<comment type="similarity">
    <text evidence="3">Belongs to the CNEP1R1 family.</text>
</comment>
<keyword evidence="9" id="KW-0539">Nucleus</keyword>
<reference evidence="12 13" key="1">
    <citation type="submission" date="2024-04" db="EMBL/GenBank/DDBJ databases">
        <title>genome sequences of Mucor flavus KT1a and Helicostylum pulchrum KT1b strains isolation_sourced from the surface of a dry-aged beef.</title>
        <authorList>
            <person name="Toyotome T."/>
            <person name="Hosono M."/>
            <person name="Torimaru M."/>
            <person name="Fukuda K."/>
            <person name="Mikami N."/>
        </authorList>
    </citation>
    <scope>NUCLEOTIDE SEQUENCE [LARGE SCALE GENOMIC DNA]</scope>
    <source>
        <strain evidence="12 13">KT1b</strain>
    </source>
</reference>
<evidence type="ECO:0000256" key="11">
    <source>
        <dbReference type="SAM" id="Phobius"/>
    </source>
</evidence>
<dbReference type="PANTHER" id="PTHR20996">
    <property type="entry name" value="NUCLEAR ENVELOPE PHOSPHATASE-REGULATORY SUBUNIT 1"/>
    <property type="match status" value="1"/>
</dbReference>
<evidence type="ECO:0000256" key="2">
    <source>
        <dbReference type="ARBA" id="ARBA00004496"/>
    </source>
</evidence>
<dbReference type="InterPro" id="IPR019168">
    <property type="entry name" value="NEP1-R1"/>
</dbReference>
<comment type="caution">
    <text evidence="12">The sequence shown here is derived from an EMBL/GenBank/DDBJ whole genome shotgun (WGS) entry which is preliminary data.</text>
</comment>
<evidence type="ECO:0000256" key="7">
    <source>
        <dbReference type="ARBA" id="ARBA00023098"/>
    </source>
</evidence>
<organism evidence="12 13">
    <name type="scientific">Helicostylum pulchrum</name>
    <dbReference type="NCBI Taxonomy" id="562976"/>
    <lineage>
        <taxon>Eukaryota</taxon>
        <taxon>Fungi</taxon>
        <taxon>Fungi incertae sedis</taxon>
        <taxon>Mucoromycota</taxon>
        <taxon>Mucoromycotina</taxon>
        <taxon>Mucoromycetes</taxon>
        <taxon>Mucorales</taxon>
        <taxon>Mucorineae</taxon>
        <taxon>Mucoraceae</taxon>
        <taxon>Helicostylum</taxon>
    </lineage>
</organism>
<dbReference type="PANTHER" id="PTHR20996:SF1">
    <property type="entry name" value="NUCLEAR ENVELOPE PHOSPHATASE-REGULATORY SUBUNIT 1"/>
    <property type="match status" value="1"/>
</dbReference>
<evidence type="ECO:0000256" key="4">
    <source>
        <dbReference type="ARBA" id="ARBA00022490"/>
    </source>
</evidence>
<evidence type="ECO:0000313" key="13">
    <source>
        <dbReference type="Proteomes" id="UP001476247"/>
    </source>
</evidence>
<feature type="transmembrane region" description="Helical" evidence="11">
    <location>
        <begin position="38"/>
        <end position="59"/>
    </location>
</feature>
<name>A0ABP9XJY4_9FUNG</name>
<dbReference type="InterPro" id="IPR005605">
    <property type="entry name" value="Spo7"/>
</dbReference>
<evidence type="ECO:0000256" key="9">
    <source>
        <dbReference type="ARBA" id="ARBA00023242"/>
    </source>
</evidence>
<accession>A0ABP9XJY4</accession>
<keyword evidence="6 11" id="KW-1133">Transmembrane helix</keyword>
<keyword evidence="4" id="KW-0963">Cytoplasm</keyword>
<evidence type="ECO:0000256" key="3">
    <source>
        <dbReference type="ARBA" id="ARBA00010998"/>
    </source>
</evidence>
<evidence type="ECO:0000256" key="1">
    <source>
        <dbReference type="ARBA" id="ARBA00004232"/>
    </source>
</evidence>
<proteinExistence type="inferred from homology"/>
<evidence type="ECO:0000256" key="10">
    <source>
        <dbReference type="ARBA" id="ARBA00030458"/>
    </source>
</evidence>
<evidence type="ECO:0000256" key="8">
    <source>
        <dbReference type="ARBA" id="ARBA00023136"/>
    </source>
</evidence>
<sequence length="135" mass="15614">MSALNKDGQHARTNNQATYRDLVIFEERLRGNMTRLVFMFHLINTVALLAVAGGLVFFYRSGMYSEKIVYAQKFVPHCNNALQAFNLEFNRQGKSSGGLSFLSKIPKQFQEGFESYRKQYHQRKKARQAKLKKSL</sequence>
<evidence type="ECO:0000256" key="5">
    <source>
        <dbReference type="ARBA" id="ARBA00022692"/>
    </source>
</evidence>
<evidence type="ECO:0000313" key="12">
    <source>
        <dbReference type="EMBL" id="GAA5795114.1"/>
    </source>
</evidence>
<gene>
    <name evidence="12" type="ORF">HPULCUR_000466</name>
</gene>
<keyword evidence="5 11" id="KW-0812">Transmembrane</keyword>
<protein>
    <recommendedName>
        <fullName evidence="10">Transmembrane protein 188</fullName>
    </recommendedName>
</protein>
<dbReference type="Proteomes" id="UP001476247">
    <property type="component" value="Unassembled WGS sequence"/>
</dbReference>
<keyword evidence="7" id="KW-0443">Lipid metabolism</keyword>
<evidence type="ECO:0000256" key="6">
    <source>
        <dbReference type="ARBA" id="ARBA00022989"/>
    </source>
</evidence>
<dbReference type="EMBL" id="BAABUJ010000004">
    <property type="protein sequence ID" value="GAA5795114.1"/>
    <property type="molecule type" value="Genomic_DNA"/>
</dbReference>